<reference evidence="1 2" key="1">
    <citation type="submission" date="2014-04" db="EMBL/GenBank/DDBJ databases">
        <title>Evolutionary Origins and Diversification of the Mycorrhizal Mutualists.</title>
        <authorList>
            <consortium name="DOE Joint Genome Institute"/>
            <consortium name="Mycorrhizal Genomics Consortium"/>
            <person name="Kohler A."/>
            <person name="Kuo A."/>
            <person name="Nagy L.G."/>
            <person name="Floudas D."/>
            <person name="Copeland A."/>
            <person name="Barry K.W."/>
            <person name="Cichocki N."/>
            <person name="Veneault-Fourrey C."/>
            <person name="LaButti K."/>
            <person name="Lindquist E.A."/>
            <person name="Lipzen A."/>
            <person name="Lundell T."/>
            <person name="Morin E."/>
            <person name="Murat C."/>
            <person name="Riley R."/>
            <person name="Ohm R."/>
            <person name="Sun H."/>
            <person name="Tunlid A."/>
            <person name="Henrissat B."/>
            <person name="Grigoriev I.V."/>
            <person name="Hibbett D.S."/>
            <person name="Martin F."/>
        </authorList>
    </citation>
    <scope>NUCLEOTIDE SEQUENCE [LARGE SCALE GENOMIC DNA]</scope>
    <source>
        <strain evidence="1 2">FD-317 M1</strain>
    </source>
</reference>
<dbReference type="Proteomes" id="UP000053593">
    <property type="component" value="Unassembled WGS sequence"/>
</dbReference>
<evidence type="ECO:0000313" key="1">
    <source>
        <dbReference type="EMBL" id="KIK49778.1"/>
    </source>
</evidence>
<organism evidence="1 2">
    <name type="scientific">Collybiopsis luxurians FD-317 M1</name>
    <dbReference type="NCBI Taxonomy" id="944289"/>
    <lineage>
        <taxon>Eukaryota</taxon>
        <taxon>Fungi</taxon>
        <taxon>Dikarya</taxon>
        <taxon>Basidiomycota</taxon>
        <taxon>Agaricomycotina</taxon>
        <taxon>Agaricomycetes</taxon>
        <taxon>Agaricomycetidae</taxon>
        <taxon>Agaricales</taxon>
        <taxon>Marasmiineae</taxon>
        <taxon>Omphalotaceae</taxon>
        <taxon>Collybiopsis</taxon>
        <taxon>Collybiopsis luxurians</taxon>
    </lineage>
</organism>
<proteinExistence type="predicted"/>
<dbReference type="OrthoDB" id="10452069at2759"/>
<dbReference type="AlphaFoldDB" id="A0A0D0C4P9"/>
<evidence type="ECO:0000313" key="2">
    <source>
        <dbReference type="Proteomes" id="UP000053593"/>
    </source>
</evidence>
<keyword evidence="2" id="KW-1185">Reference proteome</keyword>
<protein>
    <submittedName>
        <fullName evidence="1">Uncharacterized protein</fullName>
    </submittedName>
</protein>
<accession>A0A0D0C4P9</accession>
<dbReference type="EMBL" id="KN835013">
    <property type="protein sequence ID" value="KIK49778.1"/>
    <property type="molecule type" value="Genomic_DNA"/>
</dbReference>
<gene>
    <name evidence="1" type="ORF">GYMLUDRAFT_600825</name>
</gene>
<dbReference type="HOGENOM" id="CLU_2867867_0_0_1"/>
<sequence>MFNQAQRFSIHGSQFNYYAHSGSQTVQNPVITYEQIKLKTPIAPSVFTGRDELLAQAVQKLVPR</sequence>
<name>A0A0D0C4P9_9AGAR</name>